<dbReference type="Gene3D" id="1.10.10.60">
    <property type="entry name" value="Homeodomain-like"/>
    <property type="match status" value="2"/>
</dbReference>
<dbReference type="PANTHER" id="PTHR47504:SF5">
    <property type="entry name" value="RIGHT ORIGIN-BINDING PROTEIN"/>
    <property type="match status" value="1"/>
</dbReference>
<dbReference type="GO" id="GO:0043565">
    <property type="term" value="F:sequence-specific DNA binding"/>
    <property type="evidence" value="ECO:0007669"/>
    <property type="project" value="InterPro"/>
</dbReference>
<dbReference type="Pfam" id="PF12833">
    <property type="entry name" value="HTH_18"/>
    <property type="match status" value="1"/>
</dbReference>
<dbReference type="InterPro" id="IPR010499">
    <property type="entry name" value="AraC_E-bd"/>
</dbReference>
<dbReference type="PROSITE" id="PS01124">
    <property type="entry name" value="HTH_ARAC_FAMILY_2"/>
    <property type="match status" value="1"/>
</dbReference>
<name>A0A645CXG6_9ZZZZ</name>
<dbReference type="InterPro" id="IPR018060">
    <property type="entry name" value="HTH_AraC"/>
</dbReference>
<dbReference type="SUPFAM" id="SSF55136">
    <property type="entry name" value="Probable bacterial effector-binding domain"/>
    <property type="match status" value="1"/>
</dbReference>
<dbReference type="InterPro" id="IPR009057">
    <property type="entry name" value="Homeodomain-like_sf"/>
</dbReference>
<dbReference type="SUPFAM" id="SSF46689">
    <property type="entry name" value="Homeodomain-like"/>
    <property type="match status" value="2"/>
</dbReference>
<dbReference type="InterPro" id="IPR050959">
    <property type="entry name" value="MarA-like"/>
</dbReference>
<feature type="domain" description="HTH araC/xylS-type" evidence="4">
    <location>
        <begin position="8"/>
        <end position="106"/>
    </location>
</feature>
<dbReference type="Pfam" id="PF06445">
    <property type="entry name" value="GyrI-like"/>
    <property type="match status" value="1"/>
</dbReference>
<dbReference type="GO" id="GO:0003700">
    <property type="term" value="F:DNA-binding transcription factor activity"/>
    <property type="evidence" value="ECO:0007669"/>
    <property type="project" value="InterPro"/>
</dbReference>
<keyword evidence="2" id="KW-0238">DNA-binding</keyword>
<proteinExistence type="predicted"/>
<sequence>MEWLDNWNKAIKYIEEHLEDEIDIERAARLAGCSAFHFQRMFSYISDVSLSEYIRRRRMTKAAVDLKSSSEKILDISLKYGYDSPTAFNRAFQGVHGIAPSKARKAGTMIKAYPPISFKIIIKGDSEMNYRIEKKDAFKIVGAKKHYSDGVDESFAKIPNFWNQIKETDLMFKLCGLMNTELRGILGVCTEETCKDFDYYISVATEMDTPEGMDEFIVPASEWAVFECIGPMPSAVQNMQKRIVSEWLPTSGYEYANAPDIELYFDGDQSAEDYKCEVWIPVKRK</sequence>
<gene>
    <name evidence="5" type="ORF">SDC9_128653</name>
</gene>
<keyword evidence="1" id="KW-0805">Transcription regulation</keyword>
<dbReference type="InterPro" id="IPR011256">
    <property type="entry name" value="Reg_factor_effector_dom_sf"/>
</dbReference>
<organism evidence="5">
    <name type="scientific">bioreactor metagenome</name>
    <dbReference type="NCBI Taxonomy" id="1076179"/>
    <lineage>
        <taxon>unclassified sequences</taxon>
        <taxon>metagenomes</taxon>
        <taxon>ecological metagenomes</taxon>
    </lineage>
</organism>
<evidence type="ECO:0000256" key="2">
    <source>
        <dbReference type="ARBA" id="ARBA00023125"/>
    </source>
</evidence>
<dbReference type="AlphaFoldDB" id="A0A645CXG6"/>
<dbReference type="PANTHER" id="PTHR47504">
    <property type="entry name" value="RIGHT ORIGIN-BINDING PROTEIN"/>
    <property type="match status" value="1"/>
</dbReference>
<evidence type="ECO:0000256" key="3">
    <source>
        <dbReference type="ARBA" id="ARBA00023163"/>
    </source>
</evidence>
<accession>A0A645CXG6</accession>
<dbReference type="InterPro" id="IPR029442">
    <property type="entry name" value="GyrI-like"/>
</dbReference>
<evidence type="ECO:0000256" key="1">
    <source>
        <dbReference type="ARBA" id="ARBA00023015"/>
    </source>
</evidence>
<dbReference type="SMART" id="SM00342">
    <property type="entry name" value="HTH_ARAC"/>
    <property type="match status" value="1"/>
</dbReference>
<dbReference type="SMART" id="SM00871">
    <property type="entry name" value="AraC_E_bind"/>
    <property type="match status" value="1"/>
</dbReference>
<dbReference type="EMBL" id="VSSQ01030911">
    <property type="protein sequence ID" value="MPM81599.1"/>
    <property type="molecule type" value="Genomic_DNA"/>
</dbReference>
<evidence type="ECO:0000259" key="4">
    <source>
        <dbReference type="PROSITE" id="PS01124"/>
    </source>
</evidence>
<protein>
    <recommendedName>
        <fullName evidence="4">HTH araC/xylS-type domain-containing protein</fullName>
    </recommendedName>
</protein>
<evidence type="ECO:0000313" key="5">
    <source>
        <dbReference type="EMBL" id="MPM81599.1"/>
    </source>
</evidence>
<dbReference type="Gene3D" id="3.20.80.10">
    <property type="entry name" value="Regulatory factor, effector binding domain"/>
    <property type="match status" value="1"/>
</dbReference>
<comment type="caution">
    <text evidence="5">The sequence shown here is derived from an EMBL/GenBank/DDBJ whole genome shotgun (WGS) entry which is preliminary data.</text>
</comment>
<reference evidence="5" key="1">
    <citation type="submission" date="2019-08" db="EMBL/GenBank/DDBJ databases">
        <authorList>
            <person name="Kucharzyk K."/>
            <person name="Murdoch R.W."/>
            <person name="Higgins S."/>
            <person name="Loffler F."/>
        </authorList>
    </citation>
    <scope>NUCLEOTIDE SEQUENCE</scope>
</reference>
<keyword evidence="3" id="KW-0804">Transcription</keyword>